<evidence type="ECO:0000313" key="3">
    <source>
        <dbReference type="EMBL" id="HFC98169.1"/>
    </source>
</evidence>
<dbReference type="InterPro" id="IPR013976">
    <property type="entry name" value="HDOD"/>
</dbReference>
<keyword evidence="1" id="KW-1133">Transmembrane helix</keyword>
<dbReference type="InterPro" id="IPR006675">
    <property type="entry name" value="HDIG_dom"/>
</dbReference>
<evidence type="ECO:0000256" key="1">
    <source>
        <dbReference type="SAM" id="Phobius"/>
    </source>
</evidence>
<name>A0A7C3CQ60_9BACT</name>
<dbReference type="InterPro" id="IPR003607">
    <property type="entry name" value="HD/PDEase_dom"/>
</dbReference>
<feature type="transmembrane region" description="Helical" evidence="1">
    <location>
        <begin position="72"/>
        <end position="94"/>
    </location>
</feature>
<organism evidence="3">
    <name type="scientific">Thermosulfurimonas dismutans</name>
    <dbReference type="NCBI Taxonomy" id="999894"/>
    <lineage>
        <taxon>Bacteria</taxon>
        <taxon>Pseudomonadati</taxon>
        <taxon>Thermodesulfobacteriota</taxon>
        <taxon>Thermodesulfobacteria</taxon>
        <taxon>Thermodesulfobacteriales</taxon>
        <taxon>Thermodesulfobacteriaceae</taxon>
        <taxon>Thermosulfurimonas</taxon>
    </lineage>
</organism>
<feature type="domain" description="HDOD" evidence="2">
    <location>
        <begin position="16"/>
        <end position="193"/>
    </location>
</feature>
<dbReference type="Gene3D" id="1.10.3210.10">
    <property type="entry name" value="Hypothetical protein af1432"/>
    <property type="match status" value="1"/>
</dbReference>
<dbReference type="InterPro" id="IPR052340">
    <property type="entry name" value="RNase_Y/CdgJ"/>
</dbReference>
<proteinExistence type="predicted"/>
<dbReference type="PANTHER" id="PTHR33525">
    <property type="match status" value="1"/>
</dbReference>
<dbReference type="PROSITE" id="PS51833">
    <property type="entry name" value="HDOD"/>
    <property type="match status" value="1"/>
</dbReference>
<keyword evidence="1" id="KW-0812">Transmembrane</keyword>
<dbReference type="CDD" id="cd00077">
    <property type="entry name" value="HDc"/>
    <property type="match status" value="1"/>
</dbReference>
<dbReference type="SUPFAM" id="SSF109604">
    <property type="entry name" value="HD-domain/PDEase-like"/>
    <property type="match status" value="1"/>
</dbReference>
<dbReference type="Pfam" id="PF08668">
    <property type="entry name" value="HDOD"/>
    <property type="match status" value="1"/>
</dbReference>
<reference evidence="3" key="1">
    <citation type="journal article" date="2020" name="mSystems">
        <title>Genome- and Community-Level Interaction Insights into Carbon Utilization and Element Cycling Functions of Hydrothermarchaeota in Hydrothermal Sediment.</title>
        <authorList>
            <person name="Zhou Z."/>
            <person name="Liu Y."/>
            <person name="Xu W."/>
            <person name="Pan J."/>
            <person name="Luo Z.H."/>
            <person name="Li M."/>
        </authorList>
    </citation>
    <scope>NUCLEOTIDE SEQUENCE [LARGE SCALE GENOMIC DNA]</scope>
    <source>
        <strain evidence="3">HyVt-483</strain>
    </source>
</reference>
<sequence>MKNLNCHQYEECFRRLQASYEVIAELERVFRSESSSMDQIARLIEQDPALTAEILKVVNSPYYGFPRKISSVAHAVVLLGVVNIRIIVLTVSFFKSHPRLSPIWAHSQWVSYIAKELLKKLLKSATQKSPMLLAIDPTTLATAGVLHDVGKIPAYICPDTPLPEDHAEVGEIIARCFDFPEELVSAIAHHHRPHEAGAEAAMVYILYFANEIVNQRELEEDQISRGATYLGFSVNEMNGVLKSIRETFYTYLESLRRRRPRK</sequence>
<gene>
    <name evidence="3" type="ORF">ENJ40_06915</name>
</gene>
<dbReference type="AlphaFoldDB" id="A0A7C3CQ60"/>
<dbReference type="EMBL" id="DRMH01000088">
    <property type="protein sequence ID" value="HFC98169.1"/>
    <property type="molecule type" value="Genomic_DNA"/>
</dbReference>
<dbReference type="Proteomes" id="UP000886043">
    <property type="component" value="Unassembled WGS sequence"/>
</dbReference>
<keyword evidence="1" id="KW-0472">Membrane</keyword>
<accession>A0A7C3CQ60</accession>
<evidence type="ECO:0000259" key="2">
    <source>
        <dbReference type="PROSITE" id="PS51833"/>
    </source>
</evidence>
<protein>
    <submittedName>
        <fullName evidence="3">HDOD domain-containing protein</fullName>
    </submittedName>
</protein>
<dbReference type="NCBIfam" id="TIGR00277">
    <property type="entry name" value="HDIG"/>
    <property type="match status" value="1"/>
</dbReference>
<comment type="caution">
    <text evidence="3">The sequence shown here is derived from an EMBL/GenBank/DDBJ whole genome shotgun (WGS) entry which is preliminary data.</text>
</comment>
<dbReference type="PANTHER" id="PTHR33525:SF3">
    <property type="entry name" value="RIBONUCLEASE Y"/>
    <property type="match status" value="1"/>
</dbReference>